<dbReference type="AlphaFoldDB" id="A0A2S2PRV9"/>
<keyword evidence="2 4" id="KW-0328">Glycosyltransferase</keyword>
<dbReference type="Gene3D" id="3.40.50.2000">
    <property type="entry name" value="Glycogen Phosphorylase B"/>
    <property type="match status" value="2"/>
</dbReference>
<dbReference type="InterPro" id="IPR002213">
    <property type="entry name" value="UDP_glucos_trans"/>
</dbReference>
<reference evidence="6" key="1">
    <citation type="submission" date="2018-04" db="EMBL/GenBank/DDBJ databases">
        <title>Transcriptome of Schizaphis graminum biotype I.</title>
        <authorList>
            <person name="Scully E.D."/>
            <person name="Geib S.M."/>
            <person name="Palmer N.A."/>
            <person name="Koch K."/>
            <person name="Bradshaw J."/>
            <person name="Heng-Moss T."/>
            <person name="Sarath G."/>
        </authorList>
    </citation>
    <scope>NUCLEOTIDE SEQUENCE</scope>
</reference>
<sequence>MAVIKMSTTVSLSLLLWLSFDLRTIPVSEAARILAIETIAGKSHWYFMSSVLRPLVDAGHSVTVFTPFPEGDRENYTEVDTSRDFPMKLDLDVLQTMKDFGEPFALVKAISSIAKYYCDAIHDNQKLIEVLASGARDQYDLVVIEPLGVDCVSFIPDALGLPVIYSIPSPMITFTERMFTGHLSNPSYVSNLFASHAVPGTFAQRFTNTALLTYSMVRTRYDELVTLIMDTRSYDLAPTVNPSIIFQNSHYVTESPRPTTPNVIYVGGIHLKPAKTILKDILDFIEDSPHGVIFFTFGSTIKVSSLPEHIEKAFKDALADVPQRILWKYEGEMKDKPKNVMTKKWFPQREILLHPKVKLFISHGGMSGVYEAVDGSVPVLGIPVFYDQPRNIEHLVLAGMAISIDLLSTTKEKLSNAISKLINDEIYAKNAKIASIRFKDRPMTPQQSVVYWTEYVIRHKGASHLKSHALNLTWYQYLLLDVMVVVLTFVFLVIFLVCKVLKCIHQYTFKKDKVKTHW</sequence>
<evidence type="ECO:0000256" key="2">
    <source>
        <dbReference type="ARBA" id="ARBA00022676"/>
    </source>
</evidence>
<keyword evidence="5" id="KW-0812">Transmembrane</keyword>
<dbReference type="PANTHER" id="PTHR48043:SF145">
    <property type="entry name" value="FI06409P-RELATED"/>
    <property type="match status" value="1"/>
</dbReference>
<evidence type="ECO:0000256" key="5">
    <source>
        <dbReference type="RuleBase" id="RU362059"/>
    </source>
</evidence>
<feature type="chain" id="PRO_5015376908" description="UDP-glucuronosyltransferase" evidence="5">
    <location>
        <begin position="31"/>
        <end position="518"/>
    </location>
</feature>
<keyword evidence="3 4" id="KW-0808">Transferase</keyword>
<dbReference type="SUPFAM" id="SSF53756">
    <property type="entry name" value="UDP-Glycosyltransferase/glycogen phosphorylase"/>
    <property type="match status" value="1"/>
</dbReference>
<evidence type="ECO:0000256" key="3">
    <source>
        <dbReference type="ARBA" id="ARBA00022679"/>
    </source>
</evidence>
<keyword evidence="5" id="KW-0732">Signal</keyword>
<dbReference type="CDD" id="cd03784">
    <property type="entry name" value="GT1_Gtf-like"/>
    <property type="match status" value="1"/>
</dbReference>
<dbReference type="EC" id="2.4.1.17" evidence="5"/>
<evidence type="ECO:0000313" key="6">
    <source>
        <dbReference type="EMBL" id="MBY32125.1"/>
    </source>
</evidence>
<dbReference type="FunFam" id="3.40.50.2000:FF:000021">
    <property type="entry name" value="UDP-glucuronosyltransferase"/>
    <property type="match status" value="1"/>
</dbReference>
<feature type="signal peptide" evidence="5">
    <location>
        <begin position="1"/>
        <end position="30"/>
    </location>
</feature>
<evidence type="ECO:0000256" key="4">
    <source>
        <dbReference type="RuleBase" id="RU003718"/>
    </source>
</evidence>
<dbReference type="GO" id="GO:0015020">
    <property type="term" value="F:glucuronosyltransferase activity"/>
    <property type="evidence" value="ECO:0007669"/>
    <property type="project" value="UniProtKB-EC"/>
</dbReference>
<name>A0A2S2PRV9_SCHGA</name>
<keyword evidence="5" id="KW-1133">Transmembrane helix</keyword>
<keyword evidence="5" id="KW-0472">Membrane</keyword>
<feature type="transmembrane region" description="Helical" evidence="5">
    <location>
        <begin position="474"/>
        <end position="501"/>
    </location>
</feature>
<dbReference type="EMBL" id="GGMR01019506">
    <property type="protein sequence ID" value="MBY32125.1"/>
    <property type="molecule type" value="Transcribed_RNA"/>
</dbReference>
<comment type="similarity">
    <text evidence="1 4">Belongs to the UDP-glycosyltransferase family.</text>
</comment>
<dbReference type="GO" id="GO:0016020">
    <property type="term" value="C:membrane"/>
    <property type="evidence" value="ECO:0007669"/>
    <property type="project" value="UniProtKB-SubCell"/>
</dbReference>
<dbReference type="PROSITE" id="PS00375">
    <property type="entry name" value="UDPGT"/>
    <property type="match status" value="1"/>
</dbReference>
<organism evidence="6">
    <name type="scientific">Schizaphis graminum</name>
    <name type="common">Green bug aphid</name>
    <dbReference type="NCBI Taxonomy" id="13262"/>
    <lineage>
        <taxon>Eukaryota</taxon>
        <taxon>Metazoa</taxon>
        <taxon>Ecdysozoa</taxon>
        <taxon>Arthropoda</taxon>
        <taxon>Hexapoda</taxon>
        <taxon>Insecta</taxon>
        <taxon>Pterygota</taxon>
        <taxon>Neoptera</taxon>
        <taxon>Paraneoptera</taxon>
        <taxon>Hemiptera</taxon>
        <taxon>Sternorrhyncha</taxon>
        <taxon>Aphidomorpha</taxon>
        <taxon>Aphidoidea</taxon>
        <taxon>Aphididae</taxon>
        <taxon>Aphidini</taxon>
        <taxon>Schizaphis</taxon>
    </lineage>
</organism>
<protein>
    <recommendedName>
        <fullName evidence="5">UDP-glucuronosyltransferase</fullName>
        <ecNumber evidence="5">2.4.1.17</ecNumber>
    </recommendedName>
</protein>
<evidence type="ECO:0000256" key="1">
    <source>
        <dbReference type="ARBA" id="ARBA00009995"/>
    </source>
</evidence>
<dbReference type="InterPro" id="IPR050271">
    <property type="entry name" value="UDP-glycosyltransferase"/>
</dbReference>
<dbReference type="InterPro" id="IPR035595">
    <property type="entry name" value="UDP_glycos_trans_CS"/>
</dbReference>
<gene>
    <name evidence="6" type="primary">Ugt2b37_4</name>
    <name evidence="6" type="ORF">g.125611</name>
</gene>
<comment type="subcellular location">
    <subcellularLocation>
        <location evidence="5">Membrane</location>
        <topology evidence="5">Single-pass membrane protein</topology>
    </subcellularLocation>
</comment>
<comment type="catalytic activity">
    <reaction evidence="5">
        <text>glucuronate acceptor + UDP-alpha-D-glucuronate = acceptor beta-D-glucuronoside + UDP + H(+)</text>
        <dbReference type="Rhea" id="RHEA:21032"/>
        <dbReference type="ChEBI" id="CHEBI:15378"/>
        <dbReference type="ChEBI" id="CHEBI:58052"/>
        <dbReference type="ChEBI" id="CHEBI:58223"/>
        <dbReference type="ChEBI" id="CHEBI:132367"/>
        <dbReference type="ChEBI" id="CHEBI:132368"/>
        <dbReference type="EC" id="2.4.1.17"/>
    </reaction>
</comment>
<proteinExistence type="inferred from homology"/>
<accession>A0A2S2PRV9</accession>
<dbReference type="Pfam" id="PF00201">
    <property type="entry name" value="UDPGT"/>
    <property type="match status" value="1"/>
</dbReference>
<dbReference type="PANTHER" id="PTHR48043">
    <property type="entry name" value="EG:EG0003.4 PROTEIN-RELATED"/>
    <property type="match status" value="1"/>
</dbReference>